<gene>
    <name evidence="12" type="ORF">TD95_001279</name>
</gene>
<dbReference type="GO" id="GO:0006235">
    <property type="term" value="P:dTTP biosynthetic process"/>
    <property type="evidence" value="ECO:0007669"/>
    <property type="project" value="TreeGrafter"/>
</dbReference>
<evidence type="ECO:0000256" key="4">
    <source>
        <dbReference type="ARBA" id="ARBA00017144"/>
    </source>
</evidence>
<dbReference type="GO" id="GO:0005634">
    <property type="term" value="C:nucleus"/>
    <property type="evidence" value="ECO:0007669"/>
    <property type="project" value="TreeGrafter"/>
</dbReference>
<dbReference type="Gene3D" id="3.40.50.300">
    <property type="entry name" value="P-loop containing nucleotide triphosphate hydrolases"/>
    <property type="match status" value="1"/>
</dbReference>
<feature type="compositionally biased region" description="Low complexity" evidence="10">
    <location>
        <begin position="15"/>
        <end position="41"/>
    </location>
</feature>
<feature type="region of interest" description="Disordered" evidence="10">
    <location>
        <begin position="12"/>
        <end position="57"/>
    </location>
</feature>
<comment type="caution">
    <text evidence="12">The sequence shown here is derived from an EMBL/GenBank/DDBJ whole genome shotgun (WGS) entry which is preliminary data.</text>
</comment>
<dbReference type="EMBL" id="LAEV01001594">
    <property type="protein sequence ID" value="KKA27746.1"/>
    <property type="molecule type" value="Genomic_DNA"/>
</dbReference>
<dbReference type="FunFam" id="3.40.50.300:FF:000679">
    <property type="entry name" value="Thymidylate kinase"/>
    <property type="match status" value="1"/>
</dbReference>
<feature type="region of interest" description="Disordered" evidence="10">
    <location>
        <begin position="74"/>
        <end position="114"/>
    </location>
</feature>
<keyword evidence="7" id="KW-0547">Nucleotide-binding</keyword>
<dbReference type="NCBIfam" id="TIGR00041">
    <property type="entry name" value="DTMP_kinase"/>
    <property type="match status" value="1"/>
</dbReference>
<dbReference type="GO" id="GO:0004798">
    <property type="term" value="F:dTMP kinase activity"/>
    <property type="evidence" value="ECO:0007669"/>
    <property type="project" value="UniProtKB-EC"/>
</dbReference>
<evidence type="ECO:0000313" key="13">
    <source>
        <dbReference type="Proteomes" id="UP000033483"/>
    </source>
</evidence>
<dbReference type="GO" id="GO:0005524">
    <property type="term" value="F:ATP binding"/>
    <property type="evidence" value="ECO:0007669"/>
    <property type="project" value="UniProtKB-KW"/>
</dbReference>
<reference evidence="12 13" key="1">
    <citation type="submission" date="2015-03" db="EMBL/GenBank/DDBJ databases">
        <authorList>
            <person name="Radwan O."/>
            <person name="Al-Naeli F.A."/>
            <person name="Rendon G.A."/>
            <person name="Fields C."/>
        </authorList>
    </citation>
    <scope>NUCLEOTIDE SEQUENCE [LARGE SCALE GENOMIC DNA]</scope>
    <source>
        <strain evidence="12">CR-DP1</strain>
    </source>
</reference>
<dbReference type="CDD" id="cd01672">
    <property type="entry name" value="TMPK"/>
    <property type="match status" value="1"/>
</dbReference>
<protein>
    <recommendedName>
        <fullName evidence="4">Thymidylate kinase</fullName>
        <ecNumber evidence="3">2.7.4.9</ecNumber>
    </recommendedName>
</protein>
<proteinExistence type="inferred from homology"/>
<dbReference type="GO" id="GO:0006227">
    <property type="term" value="P:dUDP biosynthetic process"/>
    <property type="evidence" value="ECO:0007669"/>
    <property type="project" value="TreeGrafter"/>
</dbReference>
<dbReference type="InterPro" id="IPR039430">
    <property type="entry name" value="Thymidylate_kin-like_dom"/>
</dbReference>
<dbReference type="HAMAP" id="MF_00165">
    <property type="entry name" value="Thymidylate_kinase"/>
    <property type="match status" value="1"/>
</dbReference>
<dbReference type="InterPro" id="IPR018094">
    <property type="entry name" value="Thymidylate_kinase"/>
</dbReference>
<dbReference type="GO" id="GO:0005829">
    <property type="term" value="C:cytosol"/>
    <property type="evidence" value="ECO:0007669"/>
    <property type="project" value="TreeGrafter"/>
</dbReference>
<keyword evidence="8" id="KW-0418">Kinase</keyword>
<dbReference type="PROSITE" id="PS01331">
    <property type="entry name" value="THYMIDYLATE_KINASE"/>
    <property type="match status" value="1"/>
</dbReference>
<accession>A0A0F4ZC98</accession>
<evidence type="ECO:0000256" key="9">
    <source>
        <dbReference type="ARBA" id="ARBA00022840"/>
    </source>
</evidence>
<keyword evidence="5" id="KW-0808">Transferase</keyword>
<feature type="domain" description="Thymidylate kinase-like" evidence="11">
    <location>
        <begin position="123"/>
        <end position="318"/>
    </location>
</feature>
<sequence length="342" mass="36443">MASINDLATVAIATSSSSPGKPASPGPAITTVATSFPSTTTINHTIETPPPPATATAAATTAIQPMALDTPEPAAADVAVSAEPQAQNAIPAPAEDAAQPETAPPQGDAPESQAKKRGALIVLEGLDRSGKSTQVKLLQQRFIEDGRKAKIMRFPGRTTPIGKMIDAYLKNTSTMDDHVIHLLFSANRWEAARAIADLLASGTSVLCDRYYYSGIVYSAAKQNPSLPLLWARQPEIGLPRPDLVVFLNLDEETARQRGGWGDEVYEKKEMQMRVKELFVTLGAGGVQELGADTAFQQEREDLKIVDASADIEQVSDSIWARVEPVLAAVDKGDFGAEVRVVS</sequence>
<dbReference type="Proteomes" id="UP000033483">
    <property type="component" value="Unassembled WGS sequence"/>
</dbReference>
<evidence type="ECO:0000256" key="3">
    <source>
        <dbReference type="ARBA" id="ARBA00012980"/>
    </source>
</evidence>
<evidence type="ECO:0000256" key="6">
    <source>
        <dbReference type="ARBA" id="ARBA00022727"/>
    </source>
</evidence>
<dbReference type="GO" id="GO:0004550">
    <property type="term" value="F:nucleoside diphosphate kinase activity"/>
    <property type="evidence" value="ECO:0007669"/>
    <property type="project" value="TreeGrafter"/>
</dbReference>
<dbReference type="InterPro" id="IPR018095">
    <property type="entry name" value="Thymidylate_kin_CS"/>
</dbReference>
<evidence type="ECO:0000256" key="5">
    <source>
        <dbReference type="ARBA" id="ARBA00022679"/>
    </source>
</evidence>
<evidence type="ECO:0000313" key="12">
    <source>
        <dbReference type="EMBL" id="KKA27746.1"/>
    </source>
</evidence>
<evidence type="ECO:0000256" key="2">
    <source>
        <dbReference type="ARBA" id="ARBA00009776"/>
    </source>
</evidence>
<dbReference type="GO" id="GO:0006233">
    <property type="term" value="P:dTDP biosynthetic process"/>
    <property type="evidence" value="ECO:0007669"/>
    <property type="project" value="InterPro"/>
</dbReference>
<dbReference type="InterPro" id="IPR027417">
    <property type="entry name" value="P-loop_NTPase"/>
</dbReference>
<name>A0A0F4ZC98_9PEZI</name>
<keyword evidence="6" id="KW-0545">Nucleotide biosynthesis</keyword>
<evidence type="ECO:0000256" key="10">
    <source>
        <dbReference type="SAM" id="MobiDB-lite"/>
    </source>
</evidence>
<dbReference type="SUPFAM" id="SSF52540">
    <property type="entry name" value="P-loop containing nucleoside triphosphate hydrolases"/>
    <property type="match status" value="1"/>
</dbReference>
<dbReference type="AlphaFoldDB" id="A0A0F4ZC98"/>
<dbReference type="OrthoDB" id="425602at2759"/>
<evidence type="ECO:0000259" key="11">
    <source>
        <dbReference type="Pfam" id="PF02223"/>
    </source>
</evidence>
<dbReference type="EC" id="2.7.4.9" evidence="3"/>
<comment type="similarity">
    <text evidence="2">Belongs to the thymidylate kinase family.</text>
</comment>
<keyword evidence="13" id="KW-1185">Reference proteome</keyword>
<keyword evidence="9" id="KW-0067">ATP-binding</keyword>
<comment type="pathway">
    <text evidence="1">Pyrimidine metabolism; dTTP biosynthesis.</text>
</comment>
<dbReference type="Pfam" id="PF02223">
    <property type="entry name" value="Thymidylate_kin"/>
    <property type="match status" value="1"/>
</dbReference>
<dbReference type="PANTHER" id="PTHR10344">
    <property type="entry name" value="THYMIDYLATE KINASE"/>
    <property type="match status" value="1"/>
</dbReference>
<dbReference type="PANTHER" id="PTHR10344:SF1">
    <property type="entry name" value="THYMIDYLATE KINASE"/>
    <property type="match status" value="1"/>
</dbReference>
<evidence type="ECO:0000256" key="7">
    <source>
        <dbReference type="ARBA" id="ARBA00022741"/>
    </source>
</evidence>
<evidence type="ECO:0000256" key="8">
    <source>
        <dbReference type="ARBA" id="ARBA00022777"/>
    </source>
</evidence>
<organism evidence="12 13">
    <name type="scientific">Thielaviopsis punctulata</name>
    <dbReference type="NCBI Taxonomy" id="72032"/>
    <lineage>
        <taxon>Eukaryota</taxon>
        <taxon>Fungi</taxon>
        <taxon>Dikarya</taxon>
        <taxon>Ascomycota</taxon>
        <taxon>Pezizomycotina</taxon>
        <taxon>Sordariomycetes</taxon>
        <taxon>Hypocreomycetidae</taxon>
        <taxon>Microascales</taxon>
        <taxon>Ceratocystidaceae</taxon>
        <taxon>Thielaviopsis</taxon>
    </lineage>
</organism>
<evidence type="ECO:0000256" key="1">
    <source>
        <dbReference type="ARBA" id="ARBA00004992"/>
    </source>
</evidence>